<reference evidence="2 3" key="1">
    <citation type="submission" date="2019-05" db="EMBL/GenBank/DDBJ databases">
        <title>Another draft genome of Portunus trituberculatus and its Hox gene families provides insights of decapod evolution.</title>
        <authorList>
            <person name="Jeong J.-H."/>
            <person name="Song I."/>
            <person name="Kim S."/>
            <person name="Choi T."/>
            <person name="Kim D."/>
            <person name="Ryu S."/>
            <person name="Kim W."/>
        </authorList>
    </citation>
    <scope>NUCLEOTIDE SEQUENCE [LARGE SCALE GENOMIC DNA]</scope>
    <source>
        <tissue evidence="2">Muscle</tissue>
    </source>
</reference>
<comment type="caution">
    <text evidence="2">The sequence shown here is derived from an EMBL/GenBank/DDBJ whole genome shotgun (WGS) entry which is preliminary data.</text>
</comment>
<protein>
    <submittedName>
        <fullName evidence="2">Uncharacterized protein</fullName>
    </submittedName>
</protein>
<sequence>MVKRGSVPASSLHALGNAADEPHATSISEFAEGAEGGATQTRSLANTGCKHTGRREQEEEEEEEEEEEATDAPHQPRQDIWESKRKGQDVLSLGYDAAAAAVEVAAVGGD</sequence>
<dbReference type="EMBL" id="VSRR010003060">
    <property type="protein sequence ID" value="MPC34468.1"/>
    <property type="molecule type" value="Genomic_DNA"/>
</dbReference>
<dbReference type="AlphaFoldDB" id="A0A5B7EMB3"/>
<feature type="region of interest" description="Disordered" evidence="1">
    <location>
        <begin position="1"/>
        <end position="83"/>
    </location>
</feature>
<gene>
    <name evidence="2" type="ORF">E2C01_027859</name>
</gene>
<evidence type="ECO:0000313" key="3">
    <source>
        <dbReference type="Proteomes" id="UP000324222"/>
    </source>
</evidence>
<keyword evidence="3" id="KW-1185">Reference proteome</keyword>
<accession>A0A5B7EMB3</accession>
<name>A0A5B7EMB3_PORTR</name>
<evidence type="ECO:0000313" key="2">
    <source>
        <dbReference type="EMBL" id="MPC34468.1"/>
    </source>
</evidence>
<organism evidence="2 3">
    <name type="scientific">Portunus trituberculatus</name>
    <name type="common">Swimming crab</name>
    <name type="synonym">Neptunus trituberculatus</name>
    <dbReference type="NCBI Taxonomy" id="210409"/>
    <lineage>
        <taxon>Eukaryota</taxon>
        <taxon>Metazoa</taxon>
        <taxon>Ecdysozoa</taxon>
        <taxon>Arthropoda</taxon>
        <taxon>Crustacea</taxon>
        <taxon>Multicrustacea</taxon>
        <taxon>Malacostraca</taxon>
        <taxon>Eumalacostraca</taxon>
        <taxon>Eucarida</taxon>
        <taxon>Decapoda</taxon>
        <taxon>Pleocyemata</taxon>
        <taxon>Brachyura</taxon>
        <taxon>Eubrachyura</taxon>
        <taxon>Portunoidea</taxon>
        <taxon>Portunidae</taxon>
        <taxon>Portuninae</taxon>
        <taxon>Portunus</taxon>
    </lineage>
</organism>
<feature type="compositionally biased region" description="Basic and acidic residues" evidence="1">
    <location>
        <begin position="74"/>
        <end position="83"/>
    </location>
</feature>
<evidence type="ECO:0000256" key="1">
    <source>
        <dbReference type="SAM" id="MobiDB-lite"/>
    </source>
</evidence>
<dbReference type="Proteomes" id="UP000324222">
    <property type="component" value="Unassembled WGS sequence"/>
</dbReference>
<proteinExistence type="predicted"/>
<feature type="compositionally biased region" description="Acidic residues" evidence="1">
    <location>
        <begin position="58"/>
        <end position="70"/>
    </location>
</feature>